<comment type="caution">
    <text evidence="1">The sequence shown here is derived from an EMBL/GenBank/DDBJ whole genome shotgun (WGS) entry which is preliminary data.</text>
</comment>
<protein>
    <submittedName>
        <fullName evidence="1">Uncharacterized protein</fullName>
    </submittedName>
</protein>
<keyword evidence="2" id="KW-1185">Reference proteome</keyword>
<dbReference type="OrthoDB" id="1446628at2"/>
<evidence type="ECO:0000313" key="1">
    <source>
        <dbReference type="EMBL" id="RZS98433.1"/>
    </source>
</evidence>
<proteinExistence type="predicted"/>
<dbReference type="EMBL" id="SGXG01000001">
    <property type="protein sequence ID" value="RZS98433.1"/>
    <property type="molecule type" value="Genomic_DNA"/>
</dbReference>
<reference evidence="1 2" key="1">
    <citation type="submission" date="2019-02" db="EMBL/GenBank/DDBJ databases">
        <title>Genomic Encyclopedia of Archaeal and Bacterial Type Strains, Phase II (KMG-II): from individual species to whole genera.</title>
        <authorList>
            <person name="Goeker M."/>
        </authorList>
    </citation>
    <scope>NUCLEOTIDE SEQUENCE [LARGE SCALE GENOMIC DNA]</scope>
    <source>
        <strain evidence="1 2">DSM 21411</strain>
    </source>
</reference>
<dbReference type="AlphaFoldDB" id="A0A4Q7PDF3"/>
<dbReference type="Proteomes" id="UP000292209">
    <property type="component" value="Unassembled WGS sequence"/>
</dbReference>
<evidence type="ECO:0000313" key="2">
    <source>
        <dbReference type="Proteomes" id="UP000292209"/>
    </source>
</evidence>
<organism evidence="1 2">
    <name type="scientific">Cecembia calidifontis</name>
    <dbReference type="NCBI Taxonomy" id="1187080"/>
    <lineage>
        <taxon>Bacteria</taxon>
        <taxon>Pseudomonadati</taxon>
        <taxon>Bacteroidota</taxon>
        <taxon>Cytophagia</taxon>
        <taxon>Cytophagales</taxon>
        <taxon>Cyclobacteriaceae</taxon>
        <taxon>Cecembia</taxon>
    </lineage>
</organism>
<dbReference type="RefSeq" id="WP_130277136.1">
    <property type="nucleotide sequence ID" value="NZ_SGXG01000001.1"/>
</dbReference>
<name>A0A4Q7PDF3_9BACT</name>
<accession>A0A4Q7PDF3</accession>
<sequence length="108" mass="12356">MKFSTLFLYGQKNEGFNSWLGKDTVKVNGEVKSSKYSLFGAAHHFKFEDDEGVSHECKLNFGINFTGVVMDVYLDKQPVIVSPVTSSWVNLFFFRSHNRGDLVLYESF</sequence>
<gene>
    <name evidence="1" type="ORF">BC751_4088</name>
</gene>